<dbReference type="Pfam" id="PF13202">
    <property type="entry name" value="EF-hand_5"/>
    <property type="match status" value="3"/>
</dbReference>
<dbReference type="SMART" id="SM00054">
    <property type="entry name" value="EFh"/>
    <property type="match status" value="3"/>
</dbReference>
<gene>
    <name evidence="3" type="ORF">RUM8411_00600</name>
</gene>
<dbReference type="InterPro" id="IPR002048">
    <property type="entry name" value="EF_hand_dom"/>
</dbReference>
<dbReference type="PROSITE" id="PS00018">
    <property type="entry name" value="EF_HAND_1"/>
    <property type="match status" value="4"/>
</dbReference>
<dbReference type="EMBL" id="FWFP01000002">
    <property type="protein sequence ID" value="SLN18398.1"/>
    <property type="molecule type" value="Genomic_DNA"/>
</dbReference>
<name>A0A1X6YEM9_9RHOB</name>
<sequence length="240" mass="25993">MRKEKKSESLEVRLSLSEKNAFSARVAARGETMSAALRRLIAEDGVPHSKMKEVSTLKKISITASPVALTVALLAAVSLSGAQAKTDFAGNFRAKDANGDGFVDRIEMMQYMSRQAAEVNLPPDCDGSELARVWSMSPEEMAEEAIGFSDADKDGRITLPEVVAANERFRADDFTSADINNDGFVSLAELEFGFREDEAKVSAECRAAIGMHSAARSPEILEQLDTDGDGRISLGEFVNH</sequence>
<dbReference type="InterPro" id="IPR018247">
    <property type="entry name" value="EF_Hand_1_Ca_BS"/>
</dbReference>
<dbReference type="AlphaFoldDB" id="A0A1X6YEM9"/>
<dbReference type="Gene3D" id="1.10.238.10">
    <property type="entry name" value="EF-hand"/>
    <property type="match status" value="2"/>
</dbReference>
<evidence type="ECO:0000256" key="1">
    <source>
        <dbReference type="SAM" id="Phobius"/>
    </source>
</evidence>
<dbReference type="InterPro" id="IPR011992">
    <property type="entry name" value="EF-hand-dom_pair"/>
</dbReference>
<dbReference type="SUPFAM" id="SSF47473">
    <property type="entry name" value="EF-hand"/>
    <property type="match status" value="1"/>
</dbReference>
<accession>A0A1X6YEM9</accession>
<protein>
    <submittedName>
        <fullName evidence="3">EF hand</fullName>
    </submittedName>
</protein>
<dbReference type="OrthoDB" id="7826741at2"/>
<keyword evidence="1" id="KW-0812">Transmembrane</keyword>
<feature type="domain" description="EF-hand" evidence="2">
    <location>
        <begin position="212"/>
        <end position="240"/>
    </location>
</feature>
<keyword evidence="1" id="KW-1133">Transmembrane helix</keyword>
<dbReference type="RefSeq" id="WP_159453847.1">
    <property type="nucleotide sequence ID" value="NZ_FWFP01000002.1"/>
</dbReference>
<organism evidence="3 4">
    <name type="scientific">Ruegeria meonggei</name>
    <dbReference type="NCBI Taxonomy" id="1446476"/>
    <lineage>
        <taxon>Bacteria</taxon>
        <taxon>Pseudomonadati</taxon>
        <taxon>Pseudomonadota</taxon>
        <taxon>Alphaproteobacteria</taxon>
        <taxon>Rhodobacterales</taxon>
        <taxon>Roseobacteraceae</taxon>
        <taxon>Ruegeria</taxon>
    </lineage>
</organism>
<feature type="domain" description="EF-hand" evidence="2">
    <location>
        <begin position="137"/>
        <end position="172"/>
    </location>
</feature>
<evidence type="ECO:0000313" key="4">
    <source>
        <dbReference type="Proteomes" id="UP000193778"/>
    </source>
</evidence>
<evidence type="ECO:0000259" key="2">
    <source>
        <dbReference type="PROSITE" id="PS50222"/>
    </source>
</evidence>
<keyword evidence="4" id="KW-1185">Reference proteome</keyword>
<dbReference type="PROSITE" id="PS50222">
    <property type="entry name" value="EF_HAND_2"/>
    <property type="match status" value="3"/>
</dbReference>
<feature type="transmembrane region" description="Helical" evidence="1">
    <location>
        <begin position="60"/>
        <end position="79"/>
    </location>
</feature>
<dbReference type="PANTHER" id="PTHR10827:SF85">
    <property type="entry name" value="CALCIUM-BINDING PROTEIN"/>
    <property type="match status" value="1"/>
</dbReference>
<proteinExistence type="predicted"/>
<dbReference type="PANTHER" id="PTHR10827">
    <property type="entry name" value="RETICULOCALBIN"/>
    <property type="match status" value="1"/>
</dbReference>
<dbReference type="Proteomes" id="UP000193778">
    <property type="component" value="Unassembled WGS sequence"/>
</dbReference>
<reference evidence="4" key="1">
    <citation type="submission" date="2017-03" db="EMBL/GenBank/DDBJ databases">
        <authorList>
            <person name="Rodrigo-Torres L."/>
            <person name="Arahal R.D."/>
            <person name="Lucena T."/>
        </authorList>
    </citation>
    <scope>NUCLEOTIDE SEQUENCE [LARGE SCALE GENOMIC DNA]</scope>
    <source>
        <strain evidence="4">CECT 8411</strain>
    </source>
</reference>
<keyword evidence="1" id="KW-0472">Membrane</keyword>
<feature type="domain" description="EF-hand" evidence="2">
    <location>
        <begin position="83"/>
        <end position="118"/>
    </location>
</feature>
<dbReference type="GO" id="GO:0005509">
    <property type="term" value="F:calcium ion binding"/>
    <property type="evidence" value="ECO:0007669"/>
    <property type="project" value="InterPro"/>
</dbReference>
<evidence type="ECO:0000313" key="3">
    <source>
        <dbReference type="EMBL" id="SLN18398.1"/>
    </source>
</evidence>